<keyword evidence="3" id="KW-1185">Reference proteome</keyword>
<organism evidence="2 3">
    <name type="scientific">Thlaspi arvense</name>
    <name type="common">Field penny-cress</name>
    <dbReference type="NCBI Taxonomy" id="13288"/>
    <lineage>
        <taxon>Eukaryota</taxon>
        <taxon>Viridiplantae</taxon>
        <taxon>Streptophyta</taxon>
        <taxon>Embryophyta</taxon>
        <taxon>Tracheophyta</taxon>
        <taxon>Spermatophyta</taxon>
        <taxon>Magnoliopsida</taxon>
        <taxon>eudicotyledons</taxon>
        <taxon>Gunneridae</taxon>
        <taxon>Pentapetalae</taxon>
        <taxon>rosids</taxon>
        <taxon>malvids</taxon>
        <taxon>Brassicales</taxon>
        <taxon>Brassicaceae</taxon>
        <taxon>Thlaspideae</taxon>
        <taxon>Thlaspi</taxon>
    </lineage>
</organism>
<proteinExistence type="predicted"/>
<dbReference type="Gene3D" id="2.40.50.140">
    <property type="entry name" value="Nucleic acid-binding proteins"/>
    <property type="match status" value="1"/>
</dbReference>
<evidence type="ECO:0000259" key="1">
    <source>
        <dbReference type="Pfam" id="PF02721"/>
    </source>
</evidence>
<evidence type="ECO:0000313" key="3">
    <source>
        <dbReference type="Proteomes" id="UP000836841"/>
    </source>
</evidence>
<protein>
    <recommendedName>
        <fullName evidence="1">Replication protein A 70 kDa DNA-binding subunit B/D first OB fold domain-containing protein</fullName>
    </recommendedName>
</protein>
<gene>
    <name evidence="2" type="ORF">TAV2_LOCUS5972</name>
</gene>
<dbReference type="Pfam" id="PF02721">
    <property type="entry name" value="DUF223"/>
    <property type="match status" value="1"/>
</dbReference>
<accession>A0AAU9RQC7</accession>
<reference evidence="2 3" key="1">
    <citation type="submission" date="2022-03" db="EMBL/GenBank/DDBJ databases">
        <authorList>
            <person name="Nunn A."/>
            <person name="Chopra R."/>
            <person name="Nunn A."/>
            <person name="Contreras Garrido A."/>
        </authorList>
    </citation>
    <scope>NUCLEOTIDE SEQUENCE [LARGE SCALE GENOMIC DNA]</scope>
</reference>
<dbReference type="InterPro" id="IPR003871">
    <property type="entry name" value="RFA1B/D_OB_1st"/>
</dbReference>
<dbReference type="EMBL" id="OU466858">
    <property type="protein sequence ID" value="CAH2047780.1"/>
    <property type="molecule type" value="Genomic_DNA"/>
</dbReference>
<dbReference type="InterPro" id="IPR012340">
    <property type="entry name" value="NA-bd_OB-fold"/>
</dbReference>
<dbReference type="Proteomes" id="UP000836841">
    <property type="component" value="Chromosome 2"/>
</dbReference>
<sequence>MKVEMNASEGESKLEMLICDVNKARVTCGDAGGLDLILVDEKGDRIQACIRGKLISKFQHELEEGVHVSKTSSDMGINR</sequence>
<name>A0AAU9RQC7_THLAR</name>
<evidence type="ECO:0000313" key="2">
    <source>
        <dbReference type="EMBL" id="CAH2047780.1"/>
    </source>
</evidence>
<feature type="domain" description="Replication protein A 70 kDa DNA-binding subunit B/D first OB fold" evidence="1">
    <location>
        <begin position="33"/>
        <end position="67"/>
    </location>
</feature>
<dbReference type="AlphaFoldDB" id="A0AAU9RQC7"/>